<feature type="compositionally biased region" description="Polar residues" evidence="2">
    <location>
        <begin position="413"/>
        <end position="424"/>
    </location>
</feature>
<feature type="compositionally biased region" description="Polar residues" evidence="2">
    <location>
        <begin position="283"/>
        <end position="298"/>
    </location>
</feature>
<organism evidence="3 4">
    <name type="scientific">Spermophilus dauricus</name>
    <name type="common">Daurian ground squirrel</name>
    <dbReference type="NCBI Taxonomy" id="99837"/>
    <lineage>
        <taxon>Eukaryota</taxon>
        <taxon>Metazoa</taxon>
        <taxon>Chordata</taxon>
        <taxon>Craniata</taxon>
        <taxon>Vertebrata</taxon>
        <taxon>Euteleostomi</taxon>
        <taxon>Mammalia</taxon>
        <taxon>Eutheria</taxon>
        <taxon>Euarchontoglires</taxon>
        <taxon>Glires</taxon>
        <taxon>Rodentia</taxon>
        <taxon>Sciuromorpha</taxon>
        <taxon>Sciuridae</taxon>
        <taxon>Xerinae</taxon>
        <taxon>Marmotini</taxon>
        <taxon>Spermophilus</taxon>
    </lineage>
</organism>
<dbReference type="Proteomes" id="UP000694422">
    <property type="component" value="Unplaced"/>
</dbReference>
<evidence type="ECO:0000313" key="4">
    <source>
        <dbReference type="Proteomes" id="UP000694422"/>
    </source>
</evidence>
<dbReference type="AlphaFoldDB" id="A0A8C9QUW5"/>
<dbReference type="PANTHER" id="PTHR21859">
    <property type="entry name" value="ACROSOME-SPECIFIC PROTEIN"/>
    <property type="match status" value="1"/>
</dbReference>
<feature type="region of interest" description="Disordered" evidence="2">
    <location>
        <begin position="276"/>
        <end position="298"/>
    </location>
</feature>
<feature type="region of interest" description="Disordered" evidence="2">
    <location>
        <begin position="378"/>
        <end position="469"/>
    </location>
</feature>
<feature type="compositionally biased region" description="Basic and acidic residues" evidence="2">
    <location>
        <begin position="453"/>
        <end position="469"/>
    </location>
</feature>
<proteinExistence type="inferred from homology"/>
<dbReference type="PANTHER" id="PTHR21859:SF15">
    <property type="entry name" value="PROTEIN SPATA31F1-RELATED"/>
    <property type="match status" value="1"/>
</dbReference>
<evidence type="ECO:0000313" key="3">
    <source>
        <dbReference type="Ensembl" id="ENSSDAP00000026970.1"/>
    </source>
</evidence>
<evidence type="ECO:0000256" key="1">
    <source>
        <dbReference type="ARBA" id="ARBA00035009"/>
    </source>
</evidence>
<keyword evidence="4" id="KW-1185">Reference proteome</keyword>
<protein>
    <submittedName>
        <fullName evidence="3">Uncharacterized protein</fullName>
    </submittedName>
</protein>
<reference evidence="3" key="2">
    <citation type="submission" date="2025-09" db="UniProtKB">
        <authorList>
            <consortium name="Ensembl"/>
        </authorList>
    </citation>
    <scope>IDENTIFICATION</scope>
</reference>
<accession>A0A8C9QUW5</accession>
<dbReference type="Ensembl" id="ENSSDAT00000030831.1">
    <property type="protein sequence ID" value="ENSSDAP00000026970.1"/>
    <property type="gene ID" value="ENSSDAG00000024452.1"/>
</dbReference>
<sequence>QANNTFNHDQQAAQMPTPMPHLFAQAKEILQSHIGSKCGQIHQGQVPACVFSSWECRIPGGLAVAPFPCIPQSQHPELQAASEPDPQPKVMPWIPVALDHQQQQQALPSADTEHPKLPRVLSETAIEKLETMLRHKYLVFLSGLPALYCVALSRAMAPAICSQPIITEMVSGPVEIPEEPPTPPLTQMISSEDPCRRLEPCFQDDDETWADNTEEFQPEVRVEEMTEMVPPESQTLPAIPFSSKTHILAKLNFHLRKKVIEMQLGIPIRARESREPTLGVADNKSTQESLGSLSTPESTVVQELSITPESPPAPDSEWIPLKKQLATELKAVQHKLKALSSKPVPHGSPPGASKISQLNANMTKAQILCVQVEARKPKAAGDLGEGDAGLGISSISEERHPAEDQRPERMNRTSRGSWRWNQSFLLEDPCPPSHQHHPQLQSPEPPPVVPGGKESEPDRQDSPSKPHTHDQIVYSIYTLGNQIFISNYTKMNS</sequence>
<comment type="similarity">
    <text evidence="1">Belongs to the SPATA31 family.</text>
</comment>
<name>A0A8C9QUW5_SPEDA</name>
<evidence type="ECO:0000256" key="2">
    <source>
        <dbReference type="SAM" id="MobiDB-lite"/>
    </source>
</evidence>
<reference evidence="3" key="1">
    <citation type="submission" date="2025-08" db="UniProtKB">
        <authorList>
            <consortium name="Ensembl"/>
        </authorList>
    </citation>
    <scope>IDENTIFICATION</scope>
</reference>
<feature type="compositionally biased region" description="Basic and acidic residues" evidence="2">
    <location>
        <begin position="396"/>
        <end position="411"/>
    </location>
</feature>